<accession>A0A934W7T1</accession>
<dbReference type="AlphaFoldDB" id="A0A934W7T1"/>
<dbReference type="Gene3D" id="3.60.21.10">
    <property type="match status" value="1"/>
</dbReference>
<sequence>MKIGHFSDLHYCPAYLAEADRCFSFAIQDAIAHGIDVAILSGDATHHRLEVHSPALRLLAQRIQQLANHCPVLILQGTFSHDPPGMLHMLQMIGARHPIAIADRIGLVGLTTEGQWVEPACDASAALTLAVTCVPTVNKADLVPLVGAEDASAEMGNQLAAIMASFAPANDAYRDAGVPTVLVSHGTVQGSLNESGVPMAGLDHEFTIGALYSAHASAVMLGHIHKHQVWERNFAGIEQKIAYAGSPGRFHYGEIGDKVYLLWHLEANTVDIEPIVTPSRAMIDLEFPGAPDLDEIASVAAQCANAYVRVRCSVDAEHAPNVDRAGIRQILAAAAEVKIEVEVLSIQRQRCEGISRLPDLHSRFLRWCEISGTATEGLVERLDLLNTGEPEEIVARLLTQPEPPSAVASSDLSDRVRKDAIDVASGNDVEVPEEAAQASLSATATMHHQSPAALGDLLADLI</sequence>
<name>A0A934W7T1_9BURK</name>
<proteinExistence type="predicted"/>
<evidence type="ECO:0000313" key="2">
    <source>
        <dbReference type="Proteomes" id="UP000622890"/>
    </source>
</evidence>
<dbReference type="InterPro" id="IPR050535">
    <property type="entry name" value="DNA_Repair-Maintenance_Comp"/>
</dbReference>
<dbReference type="PANTHER" id="PTHR30337">
    <property type="entry name" value="COMPONENT OF ATP-DEPENDENT DSDNA EXONUCLEASE"/>
    <property type="match status" value="1"/>
</dbReference>
<keyword evidence="2" id="KW-1185">Reference proteome</keyword>
<dbReference type="RefSeq" id="WP_200592918.1">
    <property type="nucleotide sequence ID" value="NZ_JAEPBG010000006.1"/>
</dbReference>
<dbReference type="Proteomes" id="UP000622890">
    <property type="component" value="Unassembled WGS sequence"/>
</dbReference>
<protein>
    <submittedName>
        <fullName evidence="1">Metallophosphoesterase family protein</fullName>
    </submittedName>
</protein>
<dbReference type="PANTHER" id="PTHR30337:SF0">
    <property type="entry name" value="NUCLEASE SBCCD SUBUNIT D"/>
    <property type="match status" value="1"/>
</dbReference>
<dbReference type="SUPFAM" id="SSF56300">
    <property type="entry name" value="Metallo-dependent phosphatases"/>
    <property type="match status" value="1"/>
</dbReference>
<dbReference type="EMBL" id="JAEPBG010000006">
    <property type="protein sequence ID" value="MBK4735973.1"/>
    <property type="molecule type" value="Genomic_DNA"/>
</dbReference>
<organism evidence="1 2">
    <name type="scientific">Noviherbaspirillum pedocola</name>
    <dbReference type="NCBI Taxonomy" id="2801341"/>
    <lineage>
        <taxon>Bacteria</taxon>
        <taxon>Pseudomonadati</taxon>
        <taxon>Pseudomonadota</taxon>
        <taxon>Betaproteobacteria</taxon>
        <taxon>Burkholderiales</taxon>
        <taxon>Oxalobacteraceae</taxon>
        <taxon>Noviherbaspirillum</taxon>
    </lineage>
</organism>
<evidence type="ECO:0000313" key="1">
    <source>
        <dbReference type="EMBL" id="MBK4735973.1"/>
    </source>
</evidence>
<gene>
    <name evidence="1" type="ORF">JJB74_15235</name>
</gene>
<comment type="caution">
    <text evidence="1">The sequence shown here is derived from an EMBL/GenBank/DDBJ whole genome shotgun (WGS) entry which is preliminary data.</text>
</comment>
<reference evidence="1" key="1">
    <citation type="submission" date="2021-01" db="EMBL/GenBank/DDBJ databases">
        <title>Genome sequence of strain Noviherbaspirillum sp. DKR-6.</title>
        <authorList>
            <person name="Chaudhary D.K."/>
        </authorList>
    </citation>
    <scope>NUCLEOTIDE SEQUENCE</scope>
    <source>
        <strain evidence="1">DKR-6</strain>
    </source>
</reference>
<dbReference type="InterPro" id="IPR029052">
    <property type="entry name" value="Metallo-depent_PP-like"/>
</dbReference>